<feature type="transmembrane region" description="Helical" evidence="1">
    <location>
        <begin position="28"/>
        <end position="47"/>
    </location>
</feature>
<keyword evidence="1" id="KW-0812">Transmembrane</keyword>
<sequence length="111" mass="12157">MSVYLNAYSALSTLGSSMFLLQNSRSTFLRKYATGSGFIVIIIGIIIPDCDYVVVKIVKDIDAICVISTDFKLTLSALLIAVERAVPFPLETRQGVSSSAFQQSQLCDRLE</sequence>
<protein>
    <submittedName>
        <fullName evidence="2">Uncharacterized protein</fullName>
    </submittedName>
</protein>
<accession>A0A8W7P8J8</accession>
<proteinExistence type="predicted"/>
<keyword evidence="1" id="KW-1133">Transmembrane helix</keyword>
<organism evidence="2">
    <name type="scientific">Anopheles coluzzii</name>
    <name type="common">African malaria mosquito</name>
    <dbReference type="NCBI Taxonomy" id="1518534"/>
    <lineage>
        <taxon>Eukaryota</taxon>
        <taxon>Metazoa</taxon>
        <taxon>Ecdysozoa</taxon>
        <taxon>Arthropoda</taxon>
        <taxon>Hexapoda</taxon>
        <taxon>Insecta</taxon>
        <taxon>Pterygota</taxon>
        <taxon>Neoptera</taxon>
        <taxon>Endopterygota</taxon>
        <taxon>Diptera</taxon>
        <taxon>Nematocera</taxon>
        <taxon>Culicoidea</taxon>
        <taxon>Culicidae</taxon>
        <taxon>Anophelinae</taxon>
        <taxon>Anopheles</taxon>
    </lineage>
</organism>
<reference evidence="2" key="1">
    <citation type="submission" date="2022-08" db="UniProtKB">
        <authorList>
            <consortium name="EnsemblMetazoa"/>
        </authorList>
    </citation>
    <scope>IDENTIFICATION</scope>
</reference>
<keyword evidence="1" id="KW-0472">Membrane</keyword>
<evidence type="ECO:0000256" key="1">
    <source>
        <dbReference type="SAM" id="Phobius"/>
    </source>
</evidence>
<evidence type="ECO:0000313" key="2">
    <source>
        <dbReference type="EnsemblMetazoa" id="ACOM027708-PA.1"/>
    </source>
</evidence>
<dbReference type="AlphaFoldDB" id="A0A8W7P8J8"/>
<dbReference type="EnsemblMetazoa" id="ACOM027708-RA">
    <property type="protein sequence ID" value="ACOM027708-PA.1"/>
    <property type="gene ID" value="ACOM027708"/>
</dbReference>
<name>A0A8W7P8J8_ANOCL</name>
<dbReference type="Proteomes" id="UP000075882">
    <property type="component" value="Unassembled WGS sequence"/>
</dbReference>